<evidence type="ECO:0000256" key="5">
    <source>
        <dbReference type="ARBA" id="ARBA00022679"/>
    </source>
</evidence>
<dbReference type="PRINTS" id="PR00344">
    <property type="entry name" value="BCTRLSENSOR"/>
</dbReference>
<evidence type="ECO:0000256" key="4">
    <source>
        <dbReference type="ARBA" id="ARBA00022553"/>
    </source>
</evidence>
<dbReference type="InterPro" id="IPR004358">
    <property type="entry name" value="Sig_transdc_His_kin-like_C"/>
</dbReference>
<dbReference type="SUPFAM" id="SSF47384">
    <property type="entry name" value="Homodimeric domain of signal transducing histidine kinase"/>
    <property type="match status" value="1"/>
</dbReference>
<keyword evidence="7 14" id="KW-0418">Kinase</keyword>
<dbReference type="InterPro" id="IPR003661">
    <property type="entry name" value="HisK_dim/P_dom"/>
</dbReference>
<dbReference type="Proteomes" id="UP000254575">
    <property type="component" value="Unassembled WGS sequence"/>
</dbReference>
<dbReference type="InterPro" id="IPR003594">
    <property type="entry name" value="HATPase_dom"/>
</dbReference>
<dbReference type="InterPro" id="IPR050428">
    <property type="entry name" value="TCS_sensor_his_kinase"/>
</dbReference>
<dbReference type="CDD" id="cd06225">
    <property type="entry name" value="HAMP"/>
    <property type="match status" value="1"/>
</dbReference>
<dbReference type="SUPFAM" id="SSF55874">
    <property type="entry name" value="ATPase domain of HSP90 chaperone/DNA topoisomerase II/histidine kinase"/>
    <property type="match status" value="1"/>
</dbReference>
<dbReference type="Pfam" id="PF00672">
    <property type="entry name" value="HAMP"/>
    <property type="match status" value="1"/>
</dbReference>
<dbReference type="OrthoDB" id="9804645at2"/>
<dbReference type="PANTHER" id="PTHR45436:SF8">
    <property type="entry name" value="HISTIDINE KINASE"/>
    <property type="match status" value="1"/>
</dbReference>
<feature type="transmembrane region" description="Helical" evidence="11">
    <location>
        <begin position="193"/>
        <end position="215"/>
    </location>
</feature>
<comment type="catalytic activity">
    <reaction evidence="1">
        <text>ATP + protein L-histidine = ADP + protein N-phospho-L-histidine.</text>
        <dbReference type="EC" id="2.7.13.3"/>
    </reaction>
</comment>
<dbReference type="InterPro" id="IPR036097">
    <property type="entry name" value="HisK_dim/P_sf"/>
</dbReference>
<dbReference type="EMBL" id="UHIA01000004">
    <property type="protein sequence ID" value="SUO98402.1"/>
    <property type="molecule type" value="Genomic_DNA"/>
</dbReference>
<dbReference type="Gene3D" id="3.30.565.10">
    <property type="entry name" value="Histidine kinase-like ATPase, C-terminal domain"/>
    <property type="match status" value="1"/>
</dbReference>
<keyword evidence="10 11" id="KW-0472">Membrane</keyword>
<evidence type="ECO:0000259" key="13">
    <source>
        <dbReference type="PROSITE" id="PS50885"/>
    </source>
</evidence>
<dbReference type="PANTHER" id="PTHR45436">
    <property type="entry name" value="SENSOR HISTIDINE KINASE YKOH"/>
    <property type="match status" value="1"/>
</dbReference>
<reference evidence="14 15" key="1">
    <citation type="submission" date="2018-06" db="EMBL/GenBank/DDBJ databases">
        <authorList>
            <consortium name="Pathogen Informatics"/>
            <person name="Doyle S."/>
        </authorList>
    </citation>
    <scope>NUCLEOTIDE SEQUENCE [LARGE SCALE GENOMIC DNA]</scope>
    <source>
        <strain evidence="14 15">NCTC10717</strain>
    </source>
</reference>
<protein>
    <recommendedName>
        <fullName evidence="3">histidine kinase</fullName>
        <ecNumber evidence="3">2.7.13.3</ecNumber>
    </recommendedName>
</protein>
<evidence type="ECO:0000256" key="10">
    <source>
        <dbReference type="ARBA" id="ARBA00023136"/>
    </source>
</evidence>
<dbReference type="PROSITE" id="PS50109">
    <property type="entry name" value="HIS_KIN"/>
    <property type="match status" value="1"/>
</dbReference>
<organism evidence="14 15">
    <name type="scientific">Suttonella indologenes</name>
    <dbReference type="NCBI Taxonomy" id="13276"/>
    <lineage>
        <taxon>Bacteria</taxon>
        <taxon>Pseudomonadati</taxon>
        <taxon>Pseudomonadota</taxon>
        <taxon>Gammaproteobacteria</taxon>
        <taxon>Cardiobacteriales</taxon>
        <taxon>Cardiobacteriaceae</taxon>
        <taxon>Suttonella</taxon>
    </lineage>
</organism>
<dbReference type="Pfam" id="PF00512">
    <property type="entry name" value="HisKA"/>
    <property type="match status" value="1"/>
</dbReference>
<evidence type="ECO:0000256" key="2">
    <source>
        <dbReference type="ARBA" id="ARBA00004370"/>
    </source>
</evidence>
<feature type="domain" description="Histidine kinase" evidence="12">
    <location>
        <begin position="279"/>
        <end position="493"/>
    </location>
</feature>
<name>A0A380N1G4_9GAMM</name>
<keyword evidence="4" id="KW-0597">Phosphoprotein</keyword>
<evidence type="ECO:0000313" key="14">
    <source>
        <dbReference type="EMBL" id="SUO98402.1"/>
    </source>
</evidence>
<keyword evidence="5 14" id="KW-0808">Transferase</keyword>
<evidence type="ECO:0000256" key="6">
    <source>
        <dbReference type="ARBA" id="ARBA00022692"/>
    </source>
</evidence>
<dbReference type="Gene3D" id="1.10.287.130">
    <property type="match status" value="1"/>
</dbReference>
<evidence type="ECO:0000256" key="11">
    <source>
        <dbReference type="SAM" id="Phobius"/>
    </source>
</evidence>
<feature type="domain" description="HAMP" evidence="13">
    <location>
        <begin position="217"/>
        <end position="271"/>
    </location>
</feature>
<sequence length="510" mass="57701">MIRQIINKFHTDLPQVKKSSVFRYSLVATLIASVITSVAMLMTYQQARQEISSQVDNRLIAEAGRIRQQYEQRSAFSLHQPVIGITERSSSESTISYCLSNDYNQDVEDSDNLFSSINNAGIVENHYLYTSHFNDLCQSTRQAIDDNMPNLLPIMKWHTHKDMMRIVITPLNNGLTLITGYDTKNERRILRRMFSTVIYSSILLIAASFFGSFYISRSITRNTKRISDSARRIVDGDFGERISIDPDDSNEMRSLANNLNHMLERLDTLISSQRQVTNNIAHDMRSPLNRLRSRMEVCLLDRNRSSAELRDAIGESIEDIDKLLQTFNAMLTIAQIEARARDDFKATDLSLICEELSELYEIFAEEDGSHYFSSQIAPNLSLFGNRQLIAQAITNLLDNAVKYTPSGGNIHLQAYEKNKHIHIAVSDNGPGIPADDRERVLQRFVRLDNSRSTPGNGLGLSMVAAATHLHDGNIRISDNNPGLKIELIIPNAATFCKKHQICGNKDKKDK</sequence>
<evidence type="ECO:0000313" key="15">
    <source>
        <dbReference type="Proteomes" id="UP000254575"/>
    </source>
</evidence>
<dbReference type="AlphaFoldDB" id="A0A380N1G4"/>
<dbReference type="CDD" id="cd00082">
    <property type="entry name" value="HisKA"/>
    <property type="match status" value="1"/>
</dbReference>
<dbReference type="SUPFAM" id="SSF158472">
    <property type="entry name" value="HAMP domain-like"/>
    <property type="match status" value="1"/>
</dbReference>
<keyword evidence="8 11" id="KW-1133">Transmembrane helix</keyword>
<dbReference type="EC" id="2.7.13.3" evidence="3"/>
<keyword evidence="15" id="KW-1185">Reference proteome</keyword>
<evidence type="ECO:0000256" key="3">
    <source>
        <dbReference type="ARBA" id="ARBA00012438"/>
    </source>
</evidence>
<evidence type="ECO:0000256" key="9">
    <source>
        <dbReference type="ARBA" id="ARBA00023012"/>
    </source>
</evidence>
<dbReference type="PROSITE" id="PS50885">
    <property type="entry name" value="HAMP"/>
    <property type="match status" value="1"/>
</dbReference>
<dbReference type="GO" id="GO:0000155">
    <property type="term" value="F:phosphorelay sensor kinase activity"/>
    <property type="evidence" value="ECO:0007669"/>
    <property type="project" value="InterPro"/>
</dbReference>
<keyword evidence="6 11" id="KW-0812">Transmembrane</keyword>
<proteinExistence type="predicted"/>
<accession>A0A380N1G4</accession>
<comment type="subcellular location">
    <subcellularLocation>
        <location evidence="2">Membrane</location>
    </subcellularLocation>
</comment>
<evidence type="ECO:0000256" key="1">
    <source>
        <dbReference type="ARBA" id="ARBA00000085"/>
    </source>
</evidence>
<evidence type="ECO:0000256" key="7">
    <source>
        <dbReference type="ARBA" id="ARBA00022777"/>
    </source>
</evidence>
<dbReference type="Pfam" id="PF02518">
    <property type="entry name" value="HATPase_c"/>
    <property type="match status" value="1"/>
</dbReference>
<dbReference type="SMART" id="SM00387">
    <property type="entry name" value="HATPase_c"/>
    <property type="match status" value="1"/>
</dbReference>
<dbReference type="GO" id="GO:0005886">
    <property type="term" value="C:plasma membrane"/>
    <property type="evidence" value="ECO:0007669"/>
    <property type="project" value="TreeGrafter"/>
</dbReference>
<gene>
    <name evidence="14" type="primary">cusS</name>
    <name evidence="14" type="ORF">NCTC10717_02147</name>
</gene>
<evidence type="ECO:0000259" key="12">
    <source>
        <dbReference type="PROSITE" id="PS50109"/>
    </source>
</evidence>
<dbReference type="InterPro" id="IPR003660">
    <property type="entry name" value="HAMP_dom"/>
</dbReference>
<dbReference type="InterPro" id="IPR036890">
    <property type="entry name" value="HATPase_C_sf"/>
</dbReference>
<keyword evidence="9" id="KW-0902">Two-component regulatory system</keyword>
<evidence type="ECO:0000256" key="8">
    <source>
        <dbReference type="ARBA" id="ARBA00022989"/>
    </source>
</evidence>
<feature type="transmembrane region" description="Helical" evidence="11">
    <location>
        <begin position="21"/>
        <end position="44"/>
    </location>
</feature>
<dbReference type="SMART" id="SM00388">
    <property type="entry name" value="HisKA"/>
    <property type="match status" value="1"/>
</dbReference>
<dbReference type="Gene3D" id="6.10.340.10">
    <property type="match status" value="1"/>
</dbReference>
<dbReference type="SMART" id="SM00304">
    <property type="entry name" value="HAMP"/>
    <property type="match status" value="1"/>
</dbReference>
<dbReference type="InterPro" id="IPR005467">
    <property type="entry name" value="His_kinase_dom"/>
</dbReference>